<feature type="compositionally biased region" description="Polar residues" evidence="3">
    <location>
        <begin position="702"/>
        <end position="711"/>
    </location>
</feature>
<feature type="compositionally biased region" description="Basic and acidic residues" evidence="3">
    <location>
        <begin position="671"/>
        <end position="696"/>
    </location>
</feature>
<dbReference type="EMBL" id="JARBDR010000337">
    <property type="protein sequence ID" value="KAJ8315821.1"/>
    <property type="molecule type" value="Genomic_DNA"/>
</dbReference>
<organism evidence="4 5">
    <name type="scientific">Tegillarca granosa</name>
    <name type="common">Malaysian cockle</name>
    <name type="synonym">Anadara granosa</name>
    <dbReference type="NCBI Taxonomy" id="220873"/>
    <lineage>
        <taxon>Eukaryota</taxon>
        <taxon>Metazoa</taxon>
        <taxon>Spiralia</taxon>
        <taxon>Lophotrochozoa</taxon>
        <taxon>Mollusca</taxon>
        <taxon>Bivalvia</taxon>
        <taxon>Autobranchia</taxon>
        <taxon>Pteriomorphia</taxon>
        <taxon>Arcoida</taxon>
        <taxon>Arcoidea</taxon>
        <taxon>Arcidae</taxon>
        <taxon>Tegillarca</taxon>
    </lineage>
</organism>
<sequence length="734" mass="84665">MFLQETIKQKGDEVQHDLKTAKLRFVTHFQLLINEIGKTQEKNCLKSQNIIAENRTHVVNFYDMILEFRSKDIQDTTEDTKLDVMLCNKRIADLADLVLISQKKWILLDKWMAESAQEGDIITNLFWKVLAASKLLDMDRNDEVENYMSEIHETLKSKMEITDSLKVVLGLYYLLKGRYYIRAMLADKALQDLEHARSLFQQKTIKKKYKTTLAKVYNCMGCAYYRQSPPDLRKAEEFHRKALEVVSSKANDYKNLDIPMYLTNIGACCYKEGLTMYERKPEDAKKRFEEALNYYSRAIQLDVQMNAHKFDGFAQKLRNRADVYVMLKDFDLAVKDSMDSYDIRRRTLTPPHVQLTLTSFKVAEILRRQSAHLASEDRKDEGFQVLEDSLKHFDVTAHLIKTGGIRSDHEEYENIKKMHLKALKYSQNQQKRKHFEKFYRDFESGKFDKKGKRQRNLKNTMKVLPSIEDQMAGQQTRSSSSSSSTTTSSSSESDSESIIDESNTIIEDKLFAQSEEETKQKEKLENEPMEPDSIVCEKVEINSDSGSSSSGTSSITENIKSLNTQKTRMERPSLHSMDSSSFEDEVFGKQTYKGSPCKQGFRDSSMSVFFKQAVERRRSAFSSIDSSSFEDSFNAGNQISPMDYIKQLKAKEQLKKEKTKKLLQMHNAMSLEEKSETIDTSEKPNESLQDKNKSDIDDTETVTKSGNQSDMKGNKRTETMTTADHSPTKKLKTK</sequence>
<reference evidence="4 5" key="1">
    <citation type="submission" date="2022-12" db="EMBL/GenBank/DDBJ databases">
        <title>Chromosome-level genome of Tegillarca granosa.</title>
        <authorList>
            <person name="Kim J."/>
        </authorList>
    </citation>
    <scope>NUCLEOTIDE SEQUENCE [LARGE SCALE GENOMIC DNA]</scope>
    <source>
        <strain evidence="4">Teg-2019</strain>
        <tissue evidence="4">Adductor muscle</tissue>
    </source>
</reference>
<dbReference type="InterPro" id="IPR011990">
    <property type="entry name" value="TPR-like_helical_dom_sf"/>
</dbReference>
<evidence type="ECO:0000256" key="2">
    <source>
        <dbReference type="ARBA" id="ARBA00022803"/>
    </source>
</evidence>
<dbReference type="PANTHER" id="PTHR45641:SF1">
    <property type="entry name" value="AAA+ ATPASE DOMAIN-CONTAINING PROTEIN"/>
    <property type="match status" value="1"/>
</dbReference>
<dbReference type="Proteomes" id="UP001217089">
    <property type="component" value="Unassembled WGS sequence"/>
</dbReference>
<keyword evidence="2" id="KW-0802">TPR repeat</keyword>
<dbReference type="SMART" id="SM00028">
    <property type="entry name" value="TPR"/>
    <property type="match status" value="4"/>
</dbReference>
<evidence type="ECO:0000313" key="5">
    <source>
        <dbReference type="Proteomes" id="UP001217089"/>
    </source>
</evidence>
<dbReference type="Gene3D" id="1.25.40.10">
    <property type="entry name" value="Tetratricopeptide repeat domain"/>
    <property type="match status" value="2"/>
</dbReference>
<dbReference type="PANTHER" id="PTHR45641">
    <property type="entry name" value="TETRATRICOPEPTIDE REPEAT PROTEIN (AFU_ORTHOLOGUE AFUA_6G03870)"/>
    <property type="match status" value="1"/>
</dbReference>
<name>A0ABQ9FI14_TEGGR</name>
<feature type="compositionally biased region" description="Low complexity" evidence="3">
    <location>
        <begin position="478"/>
        <end position="492"/>
    </location>
</feature>
<dbReference type="InterPro" id="IPR019734">
    <property type="entry name" value="TPR_rpt"/>
</dbReference>
<evidence type="ECO:0000256" key="3">
    <source>
        <dbReference type="SAM" id="MobiDB-lite"/>
    </source>
</evidence>
<feature type="region of interest" description="Disordered" evidence="3">
    <location>
        <begin position="664"/>
        <end position="734"/>
    </location>
</feature>
<feature type="compositionally biased region" description="Basic and acidic residues" evidence="3">
    <location>
        <begin position="506"/>
        <end position="526"/>
    </location>
</feature>
<accession>A0ABQ9FI14</accession>
<keyword evidence="5" id="KW-1185">Reference proteome</keyword>
<proteinExistence type="predicted"/>
<evidence type="ECO:0000256" key="1">
    <source>
        <dbReference type="ARBA" id="ARBA00022737"/>
    </source>
</evidence>
<evidence type="ECO:0000313" key="4">
    <source>
        <dbReference type="EMBL" id="KAJ8315821.1"/>
    </source>
</evidence>
<feature type="region of interest" description="Disordered" evidence="3">
    <location>
        <begin position="461"/>
        <end position="533"/>
    </location>
</feature>
<dbReference type="SUPFAM" id="SSF48452">
    <property type="entry name" value="TPR-like"/>
    <property type="match status" value="1"/>
</dbReference>
<comment type="caution">
    <text evidence="4">The sequence shown here is derived from an EMBL/GenBank/DDBJ whole genome shotgun (WGS) entry which is preliminary data.</text>
</comment>
<keyword evidence="1" id="KW-0677">Repeat</keyword>
<protein>
    <submittedName>
        <fullName evidence="4">Uncharacterized protein</fullName>
    </submittedName>
</protein>
<gene>
    <name evidence="4" type="ORF">KUTeg_007971</name>
</gene>